<evidence type="ECO:0000256" key="12">
    <source>
        <dbReference type="SAM" id="SignalP"/>
    </source>
</evidence>
<keyword evidence="12" id="KW-0732">Signal</keyword>
<feature type="domain" description="T-cell immunomodulatory protein TIP C2" evidence="13">
    <location>
        <begin position="429"/>
        <end position="524"/>
    </location>
</feature>
<comment type="similarity">
    <text evidence="3">Belongs to the TIP family.</text>
</comment>
<dbReference type="InterPro" id="IPR006722">
    <property type="entry name" value="Sedlin"/>
</dbReference>
<dbReference type="CDD" id="cd14854">
    <property type="entry name" value="TRAPPC2L"/>
    <property type="match status" value="1"/>
</dbReference>
<evidence type="ECO:0000256" key="5">
    <source>
        <dbReference type="ARBA" id="ARBA00022692"/>
    </source>
</evidence>
<comment type="similarity">
    <text evidence="4">Belongs to the TRAPP small subunits family. Sedlin subfamily.</text>
</comment>
<evidence type="ECO:0000256" key="1">
    <source>
        <dbReference type="ARBA" id="ARBA00004479"/>
    </source>
</evidence>
<feature type="signal peptide" evidence="12">
    <location>
        <begin position="1"/>
        <end position="16"/>
    </location>
</feature>
<protein>
    <recommendedName>
        <fullName evidence="10">Trafficking protein particle complex subunit 2-like protein</fullName>
    </recommendedName>
</protein>
<dbReference type="Pfam" id="PF04628">
    <property type="entry name" value="Sedlin_N"/>
    <property type="match status" value="1"/>
</dbReference>
<evidence type="ECO:0000256" key="4">
    <source>
        <dbReference type="ARBA" id="ARBA00006626"/>
    </source>
</evidence>
<evidence type="ECO:0000256" key="10">
    <source>
        <dbReference type="ARBA" id="ARBA00024408"/>
    </source>
</evidence>
<keyword evidence="6" id="KW-0931">ER-Golgi transport</keyword>
<organism evidence="14 15">
    <name type="scientific">Trichuris muris</name>
    <name type="common">Mouse whipworm</name>
    <dbReference type="NCBI Taxonomy" id="70415"/>
    <lineage>
        <taxon>Eukaryota</taxon>
        <taxon>Metazoa</taxon>
        <taxon>Ecdysozoa</taxon>
        <taxon>Nematoda</taxon>
        <taxon>Enoplea</taxon>
        <taxon>Dorylaimia</taxon>
        <taxon>Trichinellida</taxon>
        <taxon>Trichuridae</taxon>
        <taxon>Trichuris</taxon>
    </lineage>
</organism>
<accession>A0A5S6QKY7</accession>
<evidence type="ECO:0000256" key="6">
    <source>
        <dbReference type="ARBA" id="ARBA00022892"/>
    </source>
</evidence>
<evidence type="ECO:0000256" key="2">
    <source>
        <dbReference type="ARBA" id="ARBA00004556"/>
    </source>
</evidence>
<dbReference type="Pfam" id="PF23122">
    <property type="entry name" value="C2_ITFG1"/>
    <property type="match status" value="1"/>
</dbReference>
<dbReference type="AlphaFoldDB" id="A0A5S6QKY7"/>
<proteinExistence type="inferred from homology"/>
<dbReference type="GO" id="GO:0005886">
    <property type="term" value="C:plasma membrane"/>
    <property type="evidence" value="ECO:0007669"/>
    <property type="project" value="TreeGrafter"/>
</dbReference>
<keyword evidence="5 11" id="KW-0812">Transmembrane</keyword>
<sequence length="727" mass="81612">MLHLWATFCFMCLIVADVNKRPKSIVTTRVPGEILAYVDIDFNRCTDLITKTAPSVLFVFLADPDSENFTQAHRFTVTLPQECDIQNVAVSDFDGDLFPDLLISSKTNYSEHRYVVHVCWGSDIEFSCVHLAIGVSLNNRKCWTATAIRSFMPQPFLESSSLPLKHPFVPAIVDITGDLISEIVLPVEVGANATELARFEVWTIDDAKGKWSQLPSTDFPPIIPKRRSLFQLGHDGPLVGAPLFEDFNADGRMDALVPVCPSQGLCTELDLYLWIDGRWYWQELNLSAADQLGQWHLKASLADRPVALRAGDFTADGFADLLIVLEKENGSRGVFILENGPWQGGDELPRRFTIQWNPLYEGRFVEEAAFFDLMETGSLDVIVFERKEAQRPVSVFLSSSFEFETTFMKVQVNSPLCNGSCELSGHGPGVIWPGSTVQVRFKDLDARTFSSVHSLLYSSTHRSLLLPYKVFGLGRSLSFIEGMSAGIPTWSRSSTGWMHVVPNSRLYIIPYPANQPSSWSRKLYIMPAKVLRESIIAFSTFFGVIGLVILLLHRREVAQDKRESRRNRFNFDTMCRKGLYEISLSYMAVCMAILDRENAPFYIRMKGGQDAEVKLHLFLYASVDVIESCLASATGKGSEHSEQYLGPLFNNEDYVAYGYVTCSKFKFVLVFNLLIGGTNDAEVRSMFKRIHSAYCSLLLNPFYRLGSSPKSRSLDELADSLLLSAGQ</sequence>
<evidence type="ECO:0000256" key="11">
    <source>
        <dbReference type="SAM" id="Phobius"/>
    </source>
</evidence>
<evidence type="ECO:0000313" key="15">
    <source>
        <dbReference type="WBParaSite" id="TMUE_2000007863.1"/>
    </source>
</evidence>
<keyword evidence="9" id="KW-0325">Glycoprotein</keyword>
<dbReference type="PANTHER" id="PTHR13412:SF0">
    <property type="entry name" value="T-CELL IMMUNOMODULATORY PROTEIN"/>
    <property type="match status" value="1"/>
</dbReference>
<keyword evidence="7 11" id="KW-1133">Transmembrane helix</keyword>
<dbReference type="SUPFAM" id="SSF64356">
    <property type="entry name" value="SNARE-like"/>
    <property type="match status" value="1"/>
</dbReference>
<dbReference type="InterPro" id="IPR024881">
    <property type="entry name" value="Tip"/>
</dbReference>
<dbReference type="InterPro" id="IPR011012">
    <property type="entry name" value="Longin-like_dom_sf"/>
</dbReference>
<evidence type="ECO:0000256" key="7">
    <source>
        <dbReference type="ARBA" id="ARBA00022989"/>
    </source>
</evidence>
<dbReference type="PANTHER" id="PTHR13412">
    <property type="entry name" value="T-CELL IMMUNOMODULATORY PROTEIN HOMOLOG"/>
    <property type="match status" value="1"/>
</dbReference>
<feature type="transmembrane region" description="Helical" evidence="11">
    <location>
        <begin position="535"/>
        <end position="553"/>
    </location>
</feature>
<evidence type="ECO:0000256" key="8">
    <source>
        <dbReference type="ARBA" id="ARBA00023136"/>
    </source>
</evidence>
<dbReference type="GO" id="GO:0048471">
    <property type="term" value="C:perinuclear region of cytoplasm"/>
    <property type="evidence" value="ECO:0007669"/>
    <property type="project" value="UniProtKB-SubCell"/>
</dbReference>
<evidence type="ECO:0000256" key="3">
    <source>
        <dbReference type="ARBA" id="ARBA00006496"/>
    </source>
</evidence>
<keyword evidence="6" id="KW-0813">Transport</keyword>
<reference evidence="15" key="1">
    <citation type="submission" date="2019-12" db="UniProtKB">
        <authorList>
            <consortium name="WormBaseParasite"/>
        </authorList>
    </citation>
    <scope>IDENTIFICATION</scope>
</reference>
<dbReference type="Proteomes" id="UP000046395">
    <property type="component" value="Unassembled WGS sequence"/>
</dbReference>
<dbReference type="WBParaSite" id="TMUE_2000007863.1">
    <property type="protein sequence ID" value="TMUE_2000007863.1"/>
    <property type="gene ID" value="WBGene00300041"/>
</dbReference>
<dbReference type="InterPro" id="IPR044760">
    <property type="entry name" value="TRAPPC2L"/>
</dbReference>
<comment type="subcellular location">
    <subcellularLocation>
        <location evidence="2">Cytoplasm</location>
        <location evidence="2">Perinuclear region</location>
    </subcellularLocation>
    <subcellularLocation>
        <location evidence="1">Membrane</location>
        <topology evidence="1">Single-pass type I membrane protein</topology>
    </subcellularLocation>
</comment>
<evidence type="ECO:0000256" key="9">
    <source>
        <dbReference type="ARBA" id="ARBA00023180"/>
    </source>
</evidence>
<evidence type="ECO:0000259" key="13">
    <source>
        <dbReference type="Pfam" id="PF23122"/>
    </source>
</evidence>
<dbReference type="InterPro" id="IPR057089">
    <property type="entry name" value="C2_TIP"/>
</dbReference>
<keyword evidence="8 11" id="KW-0472">Membrane</keyword>
<name>A0A5S6QKY7_TRIMR</name>
<evidence type="ECO:0000313" key="14">
    <source>
        <dbReference type="Proteomes" id="UP000046395"/>
    </source>
</evidence>
<feature type="chain" id="PRO_5024411230" description="Trafficking protein particle complex subunit 2-like protein" evidence="12">
    <location>
        <begin position="17"/>
        <end position="727"/>
    </location>
</feature>
<dbReference type="InterPro" id="IPR028994">
    <property type="entry name" value="Integrin_alpha_N"/>
</dbReference>
<dbReference type="GO" id="GO:0006888">
    <property type="term" value="P:endoplasmic reticulum to Golgi vesicle-mediated transport"/>
    <property type="evidence" value="ECO:0007669"/>
    <property type="project" value="InterPro"/>
</dbReference>
<dbReference type="SUPFAM" id="SSF69318">
    <property type="entry name" value="Integrin alpha N-terminal domain"/>
    <property type="match status" value="1"/>
</dbReference>
<keyword evidence="14" id="KW-1185">Reference proteome</keyword>
<dbReference type="Gene3D" id="3.30.450.70">
    <property type="match status" value="1"/>
</dbReference>